<accession>A0A0S7Y2U7</accession>
<dbReference type="InterPro" id="IPR043166">
    <property type="entry name" value="LarA-like_C"/>
</dbReference>
<evidence type="ECO:0000313" key="4">
    <source>
        <dbReference type="Proteomes" id="UP000051861"/>
    </source>
</evidence>
<dbReference type="PATRIC" id="fig|1703775.3.peg.2399"/>
<comment type="caution">
    <text evidence="3">The sequence shown here is derived from an EMBL/GenBank/DDBJ whole genome shotgun (WGS) entry which is preliminary data.</text>
</comment>
<dbReference type="EMBL" id="LIZX01000050">
    <property type="protein sequence ID" value="KPJ68569.1"/>
    <property type="molecule type" value="Genomic_DNA"/>
</dbReference>
<dbReference type="PANTHER" id="PTHR33171">
    <property type="entry name" value="LAR_N DOMAIN-CONTAINING PROTEIN"/>
    <property type="match status" value="1"/>
</dbReference>
<evidence type="ECO:0000313" key="3">
    <source>
        <dbReference type="EMBL" id="KPJ68569.1"/>
    </source>
</evidence>
<organism evidence="3 4">
    <name type="scientific">candidate division WOR-1 bacterium DG_54_3</name>
    <dbReference type="NCBI Taxonomy" id="1703775"/>
    <lineage>
        <taxon>Bacteria</taxon>
        <taxon>Bacillati</taxon>
        <taxon>Saganbacteria</taxon>
    </lineage>
</organism>
<dbReference type="PANTHER" id="PTHR33171:SF17">
    <property type="entry name" value="LARA-LIKE N-TERMINAL DOMAIN-CONTAINING PROTEIN"/>
    <property type="match status" value="1"/>
</dbReference>
<dbReference type="InterPro" id="IPR047926">
    <property type="entry name" value="Ni_dep_LarA"/>
</dbReference>
<feature type="domain" description="LarA-like N-terminal" evidence="1">
    <location>
        <begin position="8"/>
        <end position="208"/>
    </location>
</feature>
<dbReference type="InterPro" id="IPR018657">
    <property type="entry name" value="LarA-like_N"/>
</dbReference>
<dbReference type="Pfam" id="PF09861">
    <property type="entry name" value="Lar_N"/>
    <property type="match status" value="1"/>
</dbReference>
<dbReference type="Proteomes" id="UP000051861">
    <property type="component" value="Unassembled WGS sequence"/>
</dbReference>
<dbReference type="InterPro" id="IPR048068">
    <property type="entry name" value="LarA-like"/>
</dbReference>
<gene>
    <name evidence="3" type="ORF">AMJ44_06370</name>
</gene>
<dbReference type="AlphaFoldDB" id="A0A0S7Y2U7"/>
<dbReference type="Gene3D" id="3.90.226.30">
    <property type="match status" value="1"/>
</dbReference>
<evidence type="ECO:0000259" key="2">
    <source>
        <dbReference type="Pfam" id="PF21113"/>
    </source>
</evidence>
<name>A0A0S7Y2U7_UNCSA</name>
<dbReference type="Pfam" id="PF21113">
    <property type="entry name" value="LarA_C"/>
    <property type="match status" value="1"/>
</dbReference>
<dbReference type="NCBIfam" id="NF033504">
    <property type="entry name" value="Ni_dep_LarA"/>
    <property type="match status" value="1"/>
</dbReference>
<feature type="domain" description="Lactate racemase C-terminal" evidence="2">
    <location>
        <begin position="273"/>
        <end position="402"/>
    </location>
</feature>
<dbReference type="InterPro" id="IPR048520">
    <property type="entry name" value="LarA_C"/>
</dbReference>
<proteinExistence type="predicted"/>
<sequence>MKDFSLKYGSGKIKLSLPEEDIISVLSGRHMKPIPSPQDAIWAALREPISSPPLAKICKKGEKIALVVSDYTRATMADLFLPLLVNGLNEIGIPDQDMFIVFANGTHPLHTREKQEKIVGKEIASRIEMFDHDYRDESNLVDLGKTSRGTPVKANKMVYEADRKILTGSITYHYFAGFGGGRKAVLPGISGFETIQTNHRLSMRPESTTAALDNNPLSLDMEEAAKMLKPDFILNTVLNENKELCGIFAGDLIAAHRAGCQFINEYAMVGIYQKADLVIAASGGGGMDINYVQSHKAMENAHFALKEGGVMILLAESSEGFPSDIYLKYIQLGSADKIHAELNRNFTIPGHTVFATFYKSEKFKIIWVTKLPKEIVKSMKITPAESYEEAYALAKKWLAGKRRTYIMPVAYTTFPVLK</sequence>
<reference evidence="3 4" key="1">
    <citation type="journal article" date="2015" name="Microbiome">
        <title>Genomic resolution of linkages in carbon, nitrogen, and sulfur cycling among widespread estuary sediment bacteria.</title>
        <authorList>
            <person name="Baker B.J."/>
            <person name="Lazar C.S."/>
            <person name="Teske A.P."/>
            <person name="Dick G.J."/>
        </authorList>
    </citation>
    <scope>NUCLEOTIDE SEQUENCE [LARGE SCALE GENOMIC DNA]</scope>
    <source>
        <strain evidence="3">DG_54_3</strain>
    </source>
</reference>
<dbReference type="GO" id="GO:0050043">
    <property type="term" value="F:lactate racemase activity"/>
    <property type="evidence" value="ECO:0007669"/>
    <property type="project" value="InterPro"/>
</dbReference>
<evidence type="ECO:0000259" key="1">
    <source>
        <dbReference type="Pfam" id="PF09861"/>
    </source>
</evidence>
<dbReference type="Gene3D" id="3.40.50.11440">
    <property type="match status" value="1"/>
</dbReference>
<protein>
    <submittedName>
        <fullName evidence="3">Uncharacterized protein</fullName>
    </submittedName>
</protein>